<evidence type="ECO:0000256" key="4">
    <source>
        <dbReference type="ARBA" id="ARBA00022737"/>
    </source>
</evidence>
<dbReference type="PANTHER" id="PTHR19877:SF1">
    <property type="entry name" value="EUKARYOTIC TRANSLATION INITIATION FACTOR 3 SUBUNIT I"/>
    <property type="match status" value="1"/>
</dbReference>
<dbReference type="GO" id="GO:0071541">
    <property type="term" value="C:eukaryotic translation initiation factor 3 complex, eIF3m"/>
    <property type="evidence" value="ECO:0007669"/>
    <property type="project" value="TreeGrafter"/>
</dbReference>
<comment type="function">
    <text evidence="7">Component of the eukaryotic translation initiation factor 3 (eIF-3) complex, which is involved in protein synthesis of a specialized repertoire of mRNAs and, together with other initiation factors, stimulates binding of mRNA and methionyl-tRNAi to the 40S ribosome. The eIF-3 complex specifically targets and initiates translation of a subset of mRNAs involved in cell proliferation.</text>
</comment>
<dbReference type="PROSITE" id="PS50294">
    <property type="entry name" value="WD_REPEATS_REGION"/>
    <property type="match status" value="1"/>
</dbReference>
<reference evidence="10 11" key="1">
    <citation type="journal article" date="2011" name="Genome Res.">
        <title>Phylogeny-wide analysis of social amoeba genomes highlights ancient origins for complex intercellular communication.</title>
        <authorList>
            <person name="Heidel A.J."/>
            <person name="Lawal H.M."/>
            <person name="Felder M."/>
            <person name="Schilde C."/>
            <person name="Helps N.R."/>
            <person name="Tunggal B."/>
            <person name="Rivero F."/>
            <person name="John U."/>
            <person name="Schleicher M."/>
            <person name="Eichinger L."/>
            <person name="Platzer M."/>
            <person name="Noegel A.A."/>
            <person name="Schaap P."/>
            <person name="Gloeckner G."/>
        </authorList>
    </citation>
    <scope>NUCLEOTIDE SEQUENCE [LARGE SCALE GENOMIC DNA]</scope>
    <source>
        <strain evidence="11">ATCC 26659 / Pp 5 / PN500</strain>
    </source>
</reference>
<keyword evidence="11" id="KW-1185">Reference proteome</keyword>
<feature type="repeat" description="WD" evidence="8">
    <location>
        <begin position="196"/>
        <end position="230"/>
    </location>
</feature>
<gene>
    <name evidence="10" type="ORF">PPL_11334</name>
</gene>
<dbReference type="PANTHER" id="PTHR19877">
    <property type="entry name" value="EUKARYOTIC TRANSLATION INITIATION FACTOR 3 SUBUNIT I"/>
    <property type="match status" value="1"/>
</dbReference>
<dbReference type="Proteomes" id="UP000001396">
    <property type="component" value="Unassembled WGS sequence"/>
</dbReference>
<protein>
    <recommendedName>
        <fullName evidence="7">Eukaryotic translation initiation factor 3 subunit I</fullName>
        <shortName evidence="7">eIF3i</shortName>
    </recommendedName>
</protein>
<dbReference type="PROSITE" id="PS00678">
    <property type="entry name" value="WD_REPEATS_1"/>
    <property type="match status" value="1"/>
</dbReference>
<dbReference type="PROSITE" id="PS50082">
    <property type="entry name" value="WD_REPEATS_2"/>
    <property type="match status" value="4"/>
</dbReference>
<evidence type="ECO:0000256" key="6">
    <source>
        <dbReference type="ARBA" id="ARBA00038394"/>
    </source>
</evidence>
<evidence type="ECO:0000313" key="11">
    <source>
        <dbReference type="Proteomes" id="UP000001396"/>
    </source>
</evidence>
<accession>D3BT42</accession>
<evidence type="ECO:0000256" key="1">
    <source>
        <dbReference type="ARBA" id="ARBA00022490"/>
    </source>
</evidence>
<keyword evidence="3 8" id="KW-0853">WD repeat</keyword>
<keyword evidence="1 7" id="KW-0963">Cytoplasm</keyword>
<feature type="compositionally biased region" description="Basic and acidic residues" evidence="9">
    <location>
        <begin position="128"/>
        <end position="146"/>
    </location>
</feature>
<evidence type="ECO:0000256" key="7">
    <source>
        <dbReference type="HAMAP-Rule" id="MF_03008"/>
    </source>
</evidence>
<dbReference type="InterPro" id="IPR036322">
    <property type="entry name" value="WD40_repeat_dom_sf"/>
</dbReference>
<dbReference type="EMBL" id="ADBJ01000056">
    <property type="protein sequence ID" value="EFA75259.1"/>
    <property type="molecule type" value="Genomic_DNA"/>
</dbReference>
<dbReference type="SUPFAM" id="SSF50978">
    <property type="entry name" value="WD40 repeat-like"/>
    <property type="match status" value="1"/>
</dbReference>
<dbReference type="GO" id="GO:0016282">
    <property type="term" value="C:eukaryotic 43S preinitiation complex"/>
    <property type="evidence" value="ECO:0007669"/>
    <property type="project" value="UniProtKB-UniRule"/>
</dbReference>
<dbReference type="FunCoup" id="D3BT42">
    <property type="interactions" value="845"/>
</dbReference>
<feature type="repeat" description="WD" evidence="8">
    <location>
        <begin position="148"/>
        <end position="189"/>
    </location>
</feature>
<evidence type="ECO:0000256" key="5">
    <source>
        <dbReference type="ARBA" id="ARBA00022917"/>
    </source>
</evidence>
<evidence type="ECO:0000256" key="3">
    <source>
        <dbReference type="ARBA" id="ARBA00022574"/>
    </source>
</evidence>
<dbReference type="RefSeq" id="XP_020427393.1">
    <property type="nucleotide sequence ID" value="XM_020582090.1"/>
</dbReference>
<dbReference type="HAMAP" id="MF_03008">
    <property type="entry name" value="eIF3i"/>
    <property type="match status" value="1"/>
</dbReference>
<dbReference type="GO" id="GO:0001732">
    <property type="term" value="P:formation of cytoplasmic translation initiation complex"/>
    <property type="evidence" value="ECO:0007669"/>
    <property type="project" value="UniProtKB-UniRule"/>
</dbReference>
<dbReference type="Gene3D" id="2.130.10.10">
    <property type="entry name" value="YVTN repeat-like/Quinoprotein amine dehydrogenase"/>
    <property type="match status" value="1"/>
</dbReference>
<evidence type="ECO:0000256" key="8">
    <source>
        <dbReference type="PROSITE-ProRule" id="PRU00221"/>
    </source>
</evidence>
<proteinExistence type="inferred from homology"/>
<evidence type="ECO:0000256" key="2">
    <source>
        <dbReference type="ARBA" id="ARBA00022540"/>
    </source>
</evidence>
<comment type="subunit">
    <text evidence="7">Component of the eukaryotic translation initiation factor 3 (eIF-3) complex.</text>
</comment>
<dbReference type="InterPro" id="IPR027525">
    <property type="entry name" value="eIF3i"/>
</dbReference>
<keyword evidence="2 7" id="KW-0396">Initiation factor</keyword>
<dbReference type="CDD" id="cd00200">
    <property type="entry name" value="WD40"/>
    <property type="match status" value="1"/>
</dbReference>
<dbReference type="GO" id="GO:0003743">
    <property type="term" value="F:translation initiation factor activity"/>
    <property type="evidence" value="ECO:0007669"/>
    <property type="project" value="UniProtKB-UniRule"/>
</dbReference>
<dbReference type="InterPro" id="IPR015943">
    <property type="entry name" value="WD40/YVTN_repeat-like_dom_sf"/>
</dbReference>
<feature type="region of interest" description="Disordered" evidence="9">
    <location>
        <begin position="124"/>
        <end position="146"/>
    </location>
</feature>
<evidence type="ECO:0000256" key="9">
    <source>
        <dbReference type="SAM" id="MobiDB-lite"/>
    </source>
</evidence>
<dbReference type="STRING" id="670386.D3BT42"/>
<dbReference type="SMART" id="SM00320">
    <property type="entry name" value="WD40"/>
    <property type="match status" value="6"/>
</dbReference>
<dbReference type="GeneID" id="31366802"/>
<evidence type="ECO:0000313" key="10">
    <source>
        <dbReference type="EMBL" id="EFA75259.1"/>
    </source>
</evidence>
<name>D3BT42_HETP5</name>
<dbReference type="OMA" id="VWFSHNG"/>
<dbReference type="InterPro" id="IPR001680">
    <property type="entry name" value="WD40_rpt"/>
</dbReference>
<feature type="repeat" description="WD" evidence="8">
    <location>
        <begin position="422"/>
        <end position="452"/>
    </location>
</feature>
<dbReference type="AlphaFoldDB" id="D3BT42"/>
<feature type="repeat" description="WD" evidence="8">
    <location>
        <begin position="325"/>
        <end position="366"/>
    </location>
</feature>
<dbReference type="GO" id="GO:0003723">
    <property type="term" value="F:RNA binding"/>
    <property type="evidence" value="ECO:0007669"/>
    <property type="project" value="TreeGrafter"/>
</dbReference>
<dbReference type="Pfam" id="PF24805">
    <property type="entry name" value="EIF3I"/>
    <property type="match status" value="1"/>
</dbReference>
<comment type="similarity">
    <text evidence="6">Belongs to the WD repeat STRAP family.</text>
</comment>
<organism evidence="10 11">
    <name type="scientific">Heterostelium pallidum (strain ATCC 26659 / Pp 5 / PN500)</name>
    <name type="common">Cellular slime mold</name>
    <name type="synonym">Polysphondylium pallidum</name>
    <dbReference type="NCBI Taxonomy" id="670386"/>
    <lineage>
        <taxon>Eukaryota</taxon>
        <taxon>Amoebozoa</taxon>
        <taxon>Evosea</taxon>
        <taxon>Eumycetozoa</taxon>
        <taxon>Dictyostelia</taxon>
        <taxon>Acytosteliales</taxon>
        <taxon>Acytosteliaceae</taxon>
        <taxon>Heterostelium</taxon>
    </lineage>
</organism>
<dbReference type="GO" id="GO:0033290">
    <property type="term" value="C:eukaryotic 48S preinitiation complex"/>
    <property type="evidence" value="ECO:0007669"/>
    <property type="project" value="UniProtKB-UniRule"/>
</dbReference>
<dbReference type="InterPro" id="IPR019775">
    <property type="entry name" value="WD40_repeat_CS"/>
</dbReference>
<sequence>MMIYVVNNGKDEIRLEEQTYERLFESCCNSVHKDGAADLYHELVNSFNIPTINKYAYLTTLGITGFMSWLRVPKSSRSGRGWVTSLQISPSRYILPPKHENHKLLEPFLPKEIQNKLLGRSYAIDSPHPSKETSKTGDDNNDNRPLHLRLHERPITHIQFNREGDLLFVAAKDKTVSLWYTSNGERLGKYSCGGVVYSLDVDQHTKYMVTASADSKLILWDVKTGKQIESISFEVPARWVEFSQGDKQILVVTDKVMGYQATVHVFNFDPENVVNKITPAFTLDPLNVKITQATWSPMNKTILASCEDGFVRIYDVETRHLVHTIADHTDTVTKIVWMKHRIMFLTCSEDGTARLYETKTLKHLKTFDTGRPVNAAAISPVLPHIILGGGLSADLVTTSRVDSSQFKVRFYHIAYEDEIGGHIGHIGPVNSIDFTPDGKTFATGGEEGLVIINHLDNSYFKFDKELDYGTNSN</sequence>
<keyword evidence="4" id="KW-0677">Repeat</keyword>
<keyword evidence="5 7" id="KW-0648">Protein biosynthesis</keyword>
<comment type="subcellular location">
    <subcellularLocation>
        <location evidence="7">Cytoplasm</location>
    </subcellularLocation>
</comment>
<comment type="caution">
    <text evidence="10">The sequence shown here is derived from an EMBL/GenBank/DDBJ whole genome shotgun (WGS) entry which is preliminary data.</text>
</comment>
<dbReference type="InParanoid" id="D3BT42"/>
<comment type="similarity">
    <text evidence="7">Belongs to the eIF-3 subunit I family.</text>
</comment>